<evidence type="ECO:0000259" key="16">
    <source>
        <dbReference type="Pfam" id="PF17766"/>
    </source>
</evidence>
<evidence type="ECO:0000256" key="9">
    <source>
        <dbReference type="PIRSR" id="PIRSR615500-1"/>
    </source>
</evidence>
<feature type="domain" description="Inhibitor I9" evidence="15">
    <location>
        <begin position="756"/>
        <end position="831"/>
    </location>
</feature>
<evidence type="ECO:0000256" key="10">
    <source>
        <dbReference type="PROSITE-ProRule" id="PRU01240"/>
    </source>
</evidence>
<dbReference type="Pfam" id="PF17766">
    <property type="entry name" value="fn3_6"/>
    <property type="match status" value="2"/>
</dbReference>
<dbReference type="FunFam" id="3.50.30.30:FF:000005">
    <property type="entry name" value="subtilisin-like protease SBT1.5"/>
    <property type="match status" value="2"/>
</dbReference>
<evidence type="ECO:0000256" key="7">
    <source>
        <dbReference type="ARBA" id="ARBA00022825"/>
    </source>
</evidence>
<dbReference type="Gene3D" id="3.50.30.30">
    <property type="match status" value="2"/>
</dbReference>
<dbReference type="PANTHER" id="PTHR10795">
    <property type="entry name" value="PROPROTEIN CONVERTASE SUBTILISIN/KEXIN"/>
    <property type="match status" value="1"/>
</dbReference>
<dbReference type="InterPro" id="IPR036852">
    <property type="entry name" value="Peptidase_S8/S53_dom_sf"/>
</dbReference>
<evidence type="ECO:0000256" key="3">
    <source>
        <dbReference type="ARBA" id="ARBA00022525"/>
    </source>
</evidence>
<keyword evidence="7 10" id="KW-0720">Serine protease</keyword>
<protein>
    <submittedName>
        <fullName evidence="17">Subtilase family protein</fullName>
    </submittedName>
</protein>
<dbReference type="Gene3D" id="3.40.50.200">
    <property type="entry name" value="Peptidase S8/S53 domain"/>
    <property type="match status" value="2"/>
</dbReference>
<evidence type="ECO:0000256" key="12">
    <source>
        <dbReference type="SAM" id="SignalP"/>
    </source>
</evidence>
<keyword evidence="18" id="KW-1185">Reference proteome</keyword>
<reference evidence="18" key="1">
    <citation type="journal article" date="2019" name="Curr. Biol.">
        <title>Genome Sequence of Striga asiatica Provides Insight into the Evolution of Plant Parasitism.</title>
        <authorList>
            <person name="Yoshida S."/>
            <person name="Kim S."/>
            <person name="Wafula E.K."/>
            <person name="Tanskanen J."/>
            <person name="Kim Y.M."/>
            <person name="Honaas L."/>
            <person name="Yang Z."/>
            <person name="Spallek T."/>
            <person name="Conn C.E."/>
            <person name="Ichihashi Y."/>
            <person name="Cheong K."/>
            <person name="Cui S."/>
            <person name="Der J.P."/>
            <person name="Gundlach H."/>
            <person name="Jiao Y."/>
            <person name="Hori C."/>
            <person name="Ishida J.K."/>
            <person name="Kasahara H."/>
            <person name="Kiba T."/>
            <person name="Kim M.S."/>
            <person name="Koo N."/>
            <person name="Laohavisit A."/>
            <person name="Lee Y.H."/>
            <person name="Lumba S."/>
            <person name="McCourt P."/>
            <person name="Mortimer J.C."/>
            <person name="Mutuku J.M."/>
            <person name="Nomura T."/>
            <person name="Sasaki-Sekimoto Y."/>
            <person name="Seto Y."/>
            <person name="Wang Y."/>
            <person name="Wakatake T."/>
            <person name="Sakakibara H."/>
            <person name="Demura T."/>
            <person name="Yamaguchi S."/>
            <person name="Yoneyama K."/>
            <person name="Manabe R.I."/>
            <person name="Nelson D.C."/>
            <person name="Schulman A.H."/>
            <person name="Timko M.P."/>
            <person name="dePamphilis C.W."/>
            <person name="Choi D."/>
            <person name="Shirasu K."/>
        </authorList>
    </citation>
    <scope>NUCLEOTIDE SEQUENCE [LARGE SCALE GENOMIC DNA]</scope>
    <source>
        <strain evidence="18">cv. UVA1</strain>
    </source>
</reference>
<name>A0A5A7P5M5_STRAF</name>
<keyword evidence="8" id="KW-0325">Glycoprotein</keyword>
<keyword evidence="3" id="KW-0964">Secreted</keyword>
<dbReference type="InterPro" id="IPR023828">
    <property type="entry name" value="Peptidase_S8_Ser-AS"/>
</dbReference>
<dbReference type="InterPro" id="IPR003137">
    <property type="entry name" value="PA_domain"/>
</dbReference>
<evidence type="ECO:0000256" key="8">
    <source>
        <dbReference type="ARBA" id="ARBA00023180"/>
    </source>
</evidence>
<dbReference type="InterPro" id="IPR000209">
    <property type="entry name" value="Peptidase_S8/S53_dom"/>
</dbReference>
<feature type="active site" description="Charge relay system" evidence="9 10">
    <location>
        <position position="925"/>
    </location>
</feature>
<dbReference type="InterPro" id="IPR041469">
    <property type="entry name" value="Subtilisin-like_FN3"/>
</dbReference>
<dbReference type="GO" id="GO:0004252">
    <property type="term" value="F:serine-type endopeptidase activity"/>
    <property type="evidence" value="ECO:0007669"/>
    <property type="project" value="UniProtKB-UniRule"/>
</dbReference>
<evidence type="ECO:0000313" key="17">
    <source>
        <dbReference type="EMBL" id="GER28235.1"/>
    </source>
</evidence>
<dbReference type="PROSITE" id="PS00138">
    <property type="entry name" value="SUBTILASE_SER"/>
    <property type="match status" value="2"/>
</dbReference>
<feature type="domain" description="Peptidase S8/S53" evidence="13">
    <location>
        <begin position="856"/>
        <end position="1294"/>
    </location>
</feature>
<accession>A0A5A7P5M5</accession>
<dbReference type="Proteomes" id="UP000325081">
    <property type="component" value="Unassembled WGS sequence"/>
</dbReference>
<evidence type="ECO:0000256" key="2">
    <source>
        <dbReference type="ARBA" id="ARBA00011073"/>
    </source>
</evidence>
<keyword evidence="6 10" id="KW-0378">Hydrolase</keyword>
<feature type="active site" description="Charge relay system" evidence="9 10">
    <location>
        <position position="1254"/>
    </location>
</feature>
<dbReference type="SUPFAM" id="SSF52743">
    <property type="entry name" value="Subtilisin-like"/>
    <property type="match status" value="2"/>
</dbReference>
<evidence type="ECO:0000259" key="15">
    <source>
        <dbReference type="Pfam" id="PF05922"/>
    </source>
</evidence>
<dbReference type="FunFam" id="3.30.70.80:FF:000003">
    <property type="entry name" value="Subtilisin-like protease SBT1.9"/>
    <property type="match status" value="1"/>
</dbReference>
<dbReference type="InterPro" id="IPR037045">
    <property type="entry name" value="S8pro/Inhibitor_I9_sf"/>
</dbReference>
<evidence type="ECO:0000256" key="4">
    <source>
        <dbReference type="ARBA" id="ARBA00022670"/>
    </source>
</evidence>
<dbReference type="Pfam" id="PF02225">
    <property type="entry name" value="PA"/>
    <property type="match status" value="2"/>
</dbReference>
<feature type="domain" description="PA" evidence="14">
    <location>
        <begin position="357"/>
        <end position="443"/>
    </location>
</feature>
<comment type="caution">
    <text evidence="17">The sequence shown here is derived from an EMBL/GenBank/DDBJ whole genome shotgun (WGS) entry which is preliminary data.</text>
</comment>
<dbReference type="Pfam" id="PF00082">
    <property type="entry name" value="Peptidase_S8"/>
    <property type="match status" value="2"/>
</dbReference>
<feature type="chain" id="PRO_5023126714" evidence="12">
    <location>
        <begin position="28"/>
        <end position="1480"/>
    </location>
</feature>
<feature type="domain" description="Peptidase S8/S53" evidence="13">
    <location>
        <begin position="130"/>
        <end position="575"/>
    </location>
</feature>
<sequence length="1480" mass="157485">MGKESIVKVAAMGITILLLSILQVTMAVKQTYIVQMAGDERPKSFPDHSTWYVSSLASVSETAETSYIYENVFDGFSTILTSEEADLMKGLERVISVIPETIHTLHTTRTPRFLGLESSSLLPDPQLVSEVVVGVLDTGVLPQHPSFRDEGQLGPIPSSWKGGCERTIDFPKSSCNRKLVGARSFSKGYRYYLNYSGNKNGEPISPRDYDGHGTHTASTAVGSLVQGANLLGFASGTAQGMASTARVASYKVCWNPGMDRVIKDGVHVLSLSIVGGPTDYDEDVFSLGAFAATDRGILVSCAAGNDGPDPYSTGSIAPWITSVGAGTLDRDFPADVMLGDRTSYAGTSLYSLRKPLSGDLVYAGYVSNNGSNLCINGTLTPEKVRNKIVLCDRGMNLRVEKGAVVKEAGGLGMILANTDKEGEELEADAHMIPATMVGAKSGRGIRRYLLSYRSNAKATLLRGITRVDVKPSPVVAAFSSRGPNLITPEILKPDLIAPGVNILAEWTDADGPTSLDIDKRKVQFNIITGTSMSCPHVSGLAALLKAAHPEWSPAAIRSALMTTAYSNYEDGSPLLDEATNNASTPFDHGSGHVSPITALNPGLVYNLTTNDYLNFLCAINYTSSRIKTLAGKTTKFRCQPKKSYSVNDLNYPSFAATIPPSGNCKTTVVFRRTLTNVGENGTTYRVSIYSPRPSATISVTPKTLVFGQKNEAKSYKLTVVATQMSPGTNAFGRIEWSDGNNVVGSPVVVTMAVKQTYIVQMAGDERPKSFPDHSTWYASSLASVSETAETSYIYENVFDGFSTILTSEEADLMKGLEGVISVIPETIHTLHTTRTPRFLGLEKSSSLLPDPQLVSEVVVGVLDTGVLPQHPSFSDEGQLGPIPSSWKGGCEGTIDFPKSSCNRKLVGASGNKNGEPISPRDYDGHGTHTASTAVGSPVQGANLLGFASGTARGMASTARVASYKVCWKPGCFDSDILAGMDHAIKDGVHVLSLSLGGDPTDYDENVILIGAFAATDRGILVSCSAGNSGPDPYSTKNVAPWITTVGAGTLDRDFPADVMLGDRTSYAGTSLYSLRKPLSGNLVYAGNVSNNGSNLCINGTLTPEKVRNKIVLCDRGVNPRVEKGAVVKEAGGLGMILANTDKEGEELVADAHMIPAMMVGAKSGRGIRRYLLSYRSNAKATIMLRGITRVDVKPSPVVAAFSSRGPNLITPEILKPDLIAPGVSILAGWTDAEGPTGLDIDKRRVLFNIISGTSMSCPHVSGLAALLKAAHPEWSPAAIRSALMTTAYSNYEDGSPLLDAATSNASTPFDHGSGHVSPITALNPGLVYNLTTNDYLNFLCAINYTSSRIKTLAGKTTKFRCQPKKSYSVNDLNYPSFAATIPPSGNCKTTVVFRRTLTNVGENGTTYRVSIYSPRPSATISVTPKTLVFGQKNEAKSYKLTVVATQMSPGTNAFGRIEWSDGNNVVGSPVAVSWINATQD</sequence>
<dbReference type="Gene3D" id="3.30.70.80">
    <property type="entry name" value="Peptidase S8 propeptide/proteinase inhibitor I9"/>
    <property type="match status" value="2"/>
</dbReference>
<gene>
    <name evidence="17" type="ORF">STAS_04017</name>
</gene>
<dbReference type="SUPFAM" id="SSF52025">
    <property type="entry name" value="PA domain"/>
    <property type="match status" value="2"/>
</dbReference>
<dbReference type="CDD" id="cd02120">
    <property type="entry name" value="PA_subtilisin_like"/>
    <property type="match status" value="2"/>
</dbReference>
<dbReference type="CDD" id="cd04852">
    <property type="entry name" value="Peptidases_S8_3"/>
    <property type="match status" value="2"/>
</dbReference>
<dbReference type="GO" id="GO:0006508">
    <property type="term" value="P:proteolysis"/>
    <property type="evidence" value="ECO:0007669"/>
    <property type="project" value="UniProtKB-KW"/>
</dbReference>
<evidence type="ECO:0000259" key="14">
    <source>
        <dbReference type="Pfam" id="PF02225"/>
    </source>
</evidence>
<dbReference type="GO" id="GO:0005576">
    <property type="term" value="C:extracellular region"/>
    <property type="evidence" value="ECO:0007669"/>
    <property type="project" value="UniProtKB-SubCell"/>
</dbReference>
<feature type="active site" description="Charge relay system" evidence="9 10">
    <location>
        <position position="863"/>
    </location>
</feature>
<dbReference type="PROSITE" id="PS00136">
    <property type="entry name" value="SUBTILASE_ASP"/>
    <property type="match status" value="2"/>
</dbReference>
<evidence type="ECO:0000256" key="1">
    <source>
        <dbReference type="ARBA" id="ARBA00004613"/>
    </source>
</evidence>
<feature type="domain" description="PA" evidence="14">
    <location>
        <begin position="1079"/>
        <end position="1165"/>
    </location>
</feature>
<feature type="domain" description="Subtilisin-like protease fibronectin type-III" evidence="16">
    <location>
        <begin position="648"/>
        <end position="749"/>
    </location>
</feature>
<feature type="active site" description="Charge relay system" evidence="10">
    <location>
        <position position="137"/>
    </location>
</feature>
<feature type="domain" description="Inhibitor I9" evidence="15">
    <location>
        <begin position="31"/>
        <end position="106"/>
    </location>
</feature>
<dbReference type="InterPro" id="IPR045051">
    <property type="entry name" value="SBT"/>
</dbReference>
<feature type="active site" description="Charge relay system" evidence="10">
    <location>
        <position position="212"/>
    </location>
</feature>
<evidence type="ECO:0000256" key="11">
    <source>
        <dbReference type="RuleBase" id="RU003355"/>
    </source>
</evidence>
<dbReference type="InterPro" id="IPR015500">
    <property type="entry name" value="Peptidase_S8_subtilisin-rel"/>
</dbReference>
<dbReference type="Gene3D" id="2.60.40.2310">
    <property type="match status" value="2"/>
</dbReference>
<dbReference type="PROSITE" id="PS51892">
    <property type="entry name" value="SUBTILASE"/>
    <property type="match status" value="2"/>
</dbReference>
<evidence type="ECO:0000259" key="13">
    <source>
        <dbReference type="Pfam" id="PF00082"/>
    </source>
</evidence>
<keyword evidence="4 10" id="KW-0645">Protease</keyword>
<dbReference type="InterPro" id="IPR034197">
    <property type="entry name" value="Peptidases_S8_3"/>
</dbReference>
<dbReference type="PRINTS" id="PR00723">
    <property type="entry name" value="SUBTILISIN"/>
</dbReference>
<evidence type="ECO:0000313" key="18">
    <source>
        <dbReference type="Proteomes" id="UP000325081"/>
    </source>
</evidence>
<dbReference type="InterPro" id="IPR023827">
    <property type="entry name" value="Peptidase_S8_Asp-AS"/>
</dbReference>
<dbReference type="GO" id="GO:0048731">
    <property type="term" value="P:system development"/>
    <property type="evidence" value="ECO:0007669"/>
    <property type="project" value="UniProtKB-ARBA"/>
</dbReference>
<comment type="subcellular location">
    <subcellularLocation>
        <location evidence="1">Secreted</location>
    </subcellularLocation>
</comment>
<feature type="domain" description="Subtilisin-like protease fibronectin type-III" evidence="16">
    <location>
        <begin position="1371"/>
        <end position="1472"/>
    </location>
</feature>
<feature type="signal peptide" evidence="12">
    <location>
        <begin position="1"/>
        <end position="27"/>
    </location>
</feature>
<dbReference type="FunFam" id="3.40.50.200:FF:000006">
    <property type="entry name" value="Subtilisin-like protease SBT1.5"/>
    <property type="match status" value="1"/>
</dbReference>
<dbReference type="InterPro" id="IPR010259">
    <property type="entry name" value="S8pro/Inhibitor_I9"/>
</dbReference>
<dbReference type="OrthoDB" id="206201at2759"/>
<feature type="active site" description="Charge relay system" evidence="10">
    <location>
        <position position="531"/>
    </location>
</feature>
<evidence type="ECO:0000256" key="6">
    <source>
        <dbReference type="ARBA" id="ARBA00022801"/>
    </source>
</evidence>
<proteinExistence type="inferred from homology"/>
<organism evidence="17 18">
    <name type="scientific">Striga asiatica</name>
    <name type="common">Asiatic witchweed</name>
    <name type="synonym">Buchnera asiatica</name>
    <dbReference type="NCBI Taxonomy" id="4170"/>
    <lineage>
        <taxon>Eukaryota</taxon>
        <taxon>Viridiplantae</taxon>
        <taxon>Streptophyta</taxon>
        <taxon>Embryophyta</taxon>
        <taxon>Tracheophyta</taxon>
        <taxon>Spermatophyta</taxon>
        <taxon>Magnoliopsida</taxon>
        <taxon>eudicotyledons</taxon>
        <taxon>Gunneridae</taxon>
        <taxon>Pentapetalae</taxon>
        <taxon>asterids</taxon>
        <taxon>lamiids</taxon>
        <taxon>Lamiales</taxon>
        <taxon>Orobanchaceae</taxon>
        <taxon>Buchnereae</taxon>
        <taxon>Striga</taxon>
    </lineage>
</organism>
<dbReference type="InterPro" id="IPR046450">
    <property type="entry name" value="PA_dom_sf"/>
</dbReference>
<comment type="similarity">
    <text evidence="2 10 11">Belongs to the peptidase S8 family.</text>
</comment>
<keyword evidence="5 12" id="KW-0732">Signal</keyword>
<dbReference type="Pfam" id="PF05922">
    <property type="entry name" value="Inhibitor_I9"/>
    <property type="match status" value="2"/>
</dbReference>
<dbReference type="EMBL" id="BKCP01002336">
    <property type="protein sequence ID" value="GER28235.1"/>
    <property type="molecule type" value="Genomic_DNA"/>
</dbReference>
<evidence type="ECO:0000256" key="5">
    <source>
        <dbReference type="ARBA" id="ARBA00022729"/>
    </source>
</evidence>